<comment type="caution">
    <text evidence="10">The sequence shown here is derived from an EMBL/GenBank/DDBJ whole genome shotgun (WGS) entry which is preliminary data.</text>
</comment>
<dbReference type="SUPFAM" id="SSF81665">
    <property type="entry name" value="Calcium ATPase, transmembrane domain M"/>
    <property type="match status" value="1"/>
</dbReference>
<feature type="domain" description="P-type ATPase A" evidence="9">
    <location>
        <begin position="5"/>
        <end position="102"/>
    </location>
</feature>
<dbReference type="InterPro" id="IPR059000">
    <property type="entry name" value="ATPase_P-type_domA"/>
</dbReference>
<dbReference type="RefSeq" id="WP_161052701.1">
    <property type="nucleotide sequence ID" value="NZ_WWCR01000097.1"/>
</dbReference>
<dbReference type="GO" id="GO:0005524">
    <property type="term" value="F:ATP binding"/>
    <property type="evidence" value="ECO:0007669"/>
    <property type="project" value="InterPro"/>
</dbReference>
<evidence type="ECO:0000256" key="7">
    <source>
        <dbReference type="ARBA" id="ARBA00023136"/>
    </source>
</evidence>
<dbReference type="InterPro" id="IPR018303">
    <property type="entry name" value="ATPase_P-typ_P_site"/>
</dbReference>
<protein>
    <submittedName>
        <fullName evidence="10">HAD-IC family P-type ATPase</fullName>
    </submittedName>
</protein>
<dbReference type="SUPFAM" id="SSF81660">
    <property type="entry name" value="Metal cation-transporting ATPase, ATP-binding domain N"/>
    <property type="match status" value="1"/>
</dbReference>
<feature type="non-terminal residue" evidence="10">
    <location>
        <position position="1"/>
    </location>
</feature>
<dbReference type="Pfam" id="PF00122">
    <property type="entry name" value="E1-E2_ATPase"/>
    <property type="match status" value="1"/>
</dbReference>
<dbReference type="InterPro" id="IPR008250">
    <property type="entry name" value="ATPase_P-typ_transduc_dom_A_sf"/>
</dbReference>
<gene>
    <name evidence="10" type="ORF">GTP56_29320</name>
</gene>
<dbReference type="AlphaFoldDB" id="A0A7X4H7M5"/>
<evidence type="ECO:0000256" key="2">
    <source>
        <dbReference type="ARBA" id="ARBA00022475"/>
    </source>
</evidence>
<dbReference type="InterPro" id="IPR001757">
    <property type="entry name" value="P_typ_ATPase"/>
</dbReference>
<dbReference type="EMBL" id="WWCR01000097">
    <property type="protein sequence ID" value="MYM76265.1"/>
    <property type="molecule type" value="Genomic_DNA"/>
</dbReference>
<dbReference type="InterPro" id="IPR023214">
    <property type="entry name" value="HAD_sf"/>
</dbReference>
<accession>A0A7X4H7M5</accession>
<evidence type="ECO:0000256" key="6">
    <source>
        <dbReference type="ARBA" id="ARBA00022989"/>
    </source>
</evidence>
<evidence type="ECO:0000256" key="8">
    <source>
        <dbReference type="SAM" id="Phobius"/>
    </source>
</evidence>
<dbReference type="GO" id="GO:0005886">
    <property type="term" value="C:plasma membrane"/>
    <property type="evidence" value="ECO:0007669"/>
    <property type="project" value="UniProtKB-SubCell"/>
</dbReference>
<evidence type="ECO:0000259" key="9">
    <source>
        <dbReference type="Pfam" id="PF00122"/>
    </source>
</evidence>
<evidence type="ECO:0000256" key="4">
    <source>
        <dbReference type="ARBA" id="ARBA00022692"/>
    </source>
</evidence>
<organism evidence="10 11">
    <name type="scientific">Duganella margarita</name>
    <dbReference type="NCBI Taxonomy" id="2692170"/>
    <lineage>
        <taxon>Bacteria</taxon>
        <taxon>Pseudomonadati</taxon>
        <taxon>Pseudomonadota</taxon>
        <taxon>Betaproteobacteria</taxon>
        <taxon>Burkholderiales</taxon>
        <taxon>Oxalobacteraceae</taxon>
        <taxon>Telluria group</taxon>
        <taxon>Duganella</taxon>
    </lineage>
</organism>
<dbReference type="Gene3D" id="3.40.50.1000">
    <property type="entry name" value="HAD superfamily/HAD-like"/>
    <property type="match status" value="1"/>
</dbReference>
<dbReference type="Proteomes" id="UP000469734">
    <property type="component" value="Unassembled WGS sequence"/>
</dbReference>
<keyword evidence="4 8" id="KW-0812">Transmembrane</keyword>
<reference evidence="10 11" key="1">
    <citation type="submission" date="2019-12" db="EMBL/GenBank/DDBJ databases">
        <title>Novel species isolated from a subtropical stream in China.</title>
        <authorList>
            <person name="Lu H."/>
        </authorList>
    </citation>
    <scope>NUCLEOTIDE SEQUENCE [LARGE SCALE GENOMIC DNA]</scope>
    <source>
        <strain evidence="10 11">FT134W</strain>
    </source>
</reference>
<sequence>RPVALPLELLVPGDVVLLAAGDLVPCDGRVLAASNCFVNQALLTGEAYPVAKQPGELPAQADLLAAGNAVLLGTSVVSGSARVLMCRGGGATAFGEISALLQGRAAPDDFTRGTRRFGLLIMRMTVSLVLLVLLINALFQRPLIESFLFAVALAVGLTPELLPMVTTVTLARGALRLAGAQVIVKRLGALQSLGSMDVLCTDKTGTLTEARIGLARQEDATGGDSARVRELAYLNSYFETGLRSPLDDAILAQPGIDVAGWRKLDECPFDFERRRVSVLIDNGASRLLVVKGAPEDILRRAVRYGPDADGAEHALDAAT</sequence>
<dbReference type="Gene3D" id="2.70.150.10">
    <property type="entry name" value="Calcium-transporting ATPase, cytoplasmic transduction domain A"/>
    <property type="match status" value="1"/>
</dbReference>
<keyword evidence="5" id="KW-0460">Magnesium</keyword>
<evidence type="ECO:0000256" key="3">
    <source>
        <dbReference type="ARBA" id="ARBA00022553"/>
    </source>
</evidence>
<feature type="non-terminal residue" evidence="10">
    <location>
        <position position="319"/>
    </location>
</feature>
<evidence type="ECO:0000256" key="1">
    <source>
        <dbReference type="ARBA" id="ARBA00004651"/>
    </source>
</evidence>
<evidence type="ECO:0000313" key="11">
    <source>
        <dbReference type="Proteomes" id="UP000469734"/>
    </source>
</evidence>
<dbReference type="GO" id="GO:0016887">
    <property type="term" value="F:ATP hydrolysis activity"/>
    <property type="evidence" value="ECO:0007669"/>
    <property type="project" value="InterPro"/>
</dbReference>
<proteinExistence type="predicted"/>
<dbReference type="PRINTS" id="PR01836">
    <property type="entry name" value="MGATPASE"/>
</dbReference>
<evidence type="ECO:0000256" key="5">
    <source>
        <dbReference type="ARBA" id="ARBA00022842"/>
    </source>
</evidence>
<feature type="transmembrane region" description="Helical" evidence="8">
    <location>
        <begin position="146"/>
        <end position="171"/>
    </location>
</feature>
<comment type="subcellular location">
    <subcellularLocation>
        <location evidence="1">Cell membrane</location>
        <topology evidence="1">Multi-pass membrane protein</topology>
    </subcellularLocation>
</comment>
<dbReference type="NCBIfam" id="TIGR01494">
    <property type="entry name" value="ATPase_P-type"/>
    <property type="match status" value="1"/>
</dbReference>
<dbReference type="InterPro" id="IPR023298">
    <property type="entry name" value="ATPase_P-typ_TM_dom_sf"/>
</dbReference>
<dbReference type="GO" id="GO:0015444">
    <property type="term" value="F:P-type magnesium transporter activity"/>
    <property type="evidence" value="ECO:0007669"/>
    <property type="project" value="InterPro"/>
</dbReference>
<feature type="transmembrane region" description="Helical" evidence="8">
    <location>
        <begin position="120"/>
        <end position="140"/>
    </location>
</feature>
<evidence type="ECO:0000313" key="10">
    <source>
        <dbReference type="EMBL" id="MYM76265.1"/>
    </source>
</evidence>
<dbReference type="PROSITE" id="PS00154">
    <property type="entry name" value="ATPASE_E1_E2"/>
    <property type="match status" value="1"/>
</dbReference>
<name>A0A7X4H7M5_9BURK</name>
<dbReference type="Pfam" id="PF13246">
    <property type="entry name" value="Cation_ATPase"/>
    <property type="match status" value="1"/>
</dbReference>
<keyword evidence="6 8" id="KW-1133">Transmembrane helix</keyword>
<dbReference type="InterPro" id="IPR023299">
    <property type="entry name" value="ATPase_P-typ_cyto_dom_N"/>
</dbReference>
<dbReference type="Gene3D" id="3.40.1110.10">
    <property type="entry name" value="Calcium-transporting ATPase, cytoplasmic domain N"/>
    <property type="match status" value="1"/>
</dbReference>
<keyword evidence="3" id="KW-0597">Phosphoprotein</keyword>
<dbReference type="PANTHER" id="PTHR42861">
    <property type="entry name" value="CALCIUM-TRANSPORTING ATPASE"/>
    <property type="match status" value="1"/>
</dbReference>
<keyword evidence="7 8" id="KW-0472">Membrane</keyword>
<keyword evidence="2" id="KW-1003">Cell membrane</keyword>
<dbReference type="InterPro" id="IPR006415">
    <property type="entry name" value="P-type_ATPase_IIIB"/>
</dbReference>
<dbReference type="Gene3D" id="1.20.1110.10">
    <property type="entry name" value="Calcium-transporting ATPase, transmembrane domain"/>
    <property type="match status" value="1"/>
</dbReference>
<dbReference type="SUPFAM" id="SSF81653">
    <property type="entry name" value="Calcium ATPase, transduction domain A"/>
    <property type="match status" value="1"/>
</dbReference>